<evidence type="ECO:0000259" key="8">
    <source>
        <dbReference type="Pfam" id="PF00535"/>
    </source>
</evidence>
<evidence type="ECO:0000256" key="6">
    <source>
        <dbReference type="ARBA" id="ARBA00023136"/>
    </source>
</evidence>
<dbReference type="EMBL" id="WWNR01000008">
    <property type="protein sequence ID" value="MZQ89993.1"/>
    <property type="molecule type" value="Genomic_DNA"/>
</dbReference>
<dbReference type="PANTHER" id="PTHR48090">
    <property type="entry name" value="UNDECAPRENYL-PHOSPHATE 4-DEOXY-4-FORMAMIDO-L-ARABINOSE TRANSFERASE-RELATED"/>
    <property type="match status" value="1"/>
</dbReference>
<evidence type="ECO:0000256" key="3">
    <source>
        <dbReference type="ARBA" id="ARBA00022679"/>
    </source>
</evidence>
<feature type="transmembrane region" description="Helical" evidence="7">
    <location>
        <begin position="283"/>
        <end position="303"/>
    </location>
</feature>
<reference evidence="9 10" key="1">
    <citation type="submission" date="2020-01" db="EMBL/GenBank/DDBJ databases">
        <title>Frigidibacter albus SP32T (=CGMCC 1.13995T).</title>
        <authorList>
            <person name="Liao X."/>
        </authorList>
    </citation>
    <scope>NUCLEOTIDE SEQUENCE [LARGE SCALE GENOMIC DNA]</scope>
    <source>
        <strain evidence="9 10">SP32</strain>
    </source>
</reference>
<keyword evidence="4 7" id="KW-0812">Transmembrane</keyword>
<organism evidence="9 10">
    <name type="scientific">Frigidibacter albus</name>
    <dbReference type="NCBI Taxonomy" id="1465486"/>
    <lineage>
        <taxon>Bacteria</taxon>
        <taxon>Pseudomonadati</taxon>
        <taxon>Pseudomonadota</taxon>
        <taxon>Alphaproteobacteria</taxon>
        <taxon>Rhodobacterales</taxon>
        <taxon>Paracoccaceae</taxon>
        <taxon>Frigidibacter</taxon>
    </lineage>
</organism>
<keyword evidence="3 9" id="KW-0808">Transferase</keyword>
<name>A0A6L8VIF8_9RHOB</name>
<evidence type="ECO:0000313" key="9">
    <source>
        <dbReference type="EMBL" id="MZQ89993.1"/>
    </source>
</evidence>
<dbReference type="PANTHER" id="PTHR48090:SF1">
    <property type="entry name" value="PROPHAGE BACTOPRENOL GLUCOSYL TRANSFERASE HOMOLOG"/>
    <property type="match status" value="1"/>
</dbReference>
<gene>
    <name evidence="9" type="ORF">GS660_12930</name>
</gene>
<keyword evidence="2" id="KW-0328">Glycosyltransferase</keyword>
<feature type="domain" description="Glycosyltransferase 2-like" evidence="8">
    <location>
        <begin position="19"/>
        <end position="183"/>
    </location>
</feature>
<dbReference type="Gene3D" id="3.90.550.10">
    <property type="entry name" value="Spore Coat Polysaccharide Biosynthesis Protein SpsA, Chain A"/>
    <property type="match status" value="1"/>
</dbReference>
<dbReference type="CDD" id="cd04187">
    <property type="entry name" value="DPM1_like_bac"/>
    <property type="match status" value="1"/>
</dbReference>
<comment type="subcellular location">
    <subcellularLocation>
        <location evidence="1">Membrane</location>
        <topology evidence="1">Multi-pass membrane protein</topology>
    </subcellularLocation>
</comment>
<evidence type="ECO:0000256" key="1">
    <source>
        <dbReference type="ARBA" id="ARBA00004141"/>
    </source>
</evidence>
<dbReference type="OrthoDB" id="9807795at2"/>
<dbReference type="InterPro" id="IPR001173">
    <property type="entry name" value="Glyco_trans_2-like"/>
</dbReference>
<feature type="transmembrane region" description="Helical" evidence="7">
    <location>
        <begin position="246"/>
        <end position="271"/>
    </location>
</feature>
<sequence>MPDGVVSVAPLRARPTLAIVVPCFNEEAVLHTLLARLARLNEDLLASGRIAEPAEIILVDDGSGDATWEIITSAHLAGPVTGIRLSRNHGHQRALLAGLMQARADVVVSMDADLQDDPDVVADMIDAYRKGAEIVYGVRASRASDSRFKRWTARGYYRLLAMLGTELIPDHADFRLMSRRALAALSGFEETNLFLRGLVREIGFASCTVHYDRTCRTAGESKYSLAKMLALAFEGITSFSVRPLRIIALVGCVIAALAFIMAGYSLFAWAAGKTLSGWTSVVVPMYLLGGLHLIALGVIGEYVGKIYHETKRRPRFILDEVRPSQRKFHEVAAQVQVSDVLPAPSKVA</sequence>
<dbReference type="GO" id="GO:0016757">
    <property type="term" value="F:glycosyltransferase activity"/>
    <property type="evidence" value="ECO:0007669"/>
    <property type="project" value="UniProtKB-KW"/>
</dbReference>
<evidence type="ECO:0000256" key="7">
    <source>
        <dbReference type="SAM" id="Phobius"/>
    </source>
</evidence>
<evidence type="ECO:0000256" key="2">
    <source>
        <dbReference type="ARBA" id="ARBA00022676"/>
    </source>
</evidence>
<dbReference type="SUPFAM" id="SSF53448">
    <property type="entry name" value="Nucleotide-diphospho-sugar transferases"/>
    <property type="match status" value="1"/>
</dbReference>
<comment type="caution">
    <text evidence="9">The sequence shown here is derived from an EMBL/GenBank/DDBJ whole genome shotgun (WGS) entry which is preliminary data.</text>
</comment>
<evidence type="ECO:0000256" key="5">
    <source>
        <dbReference type="ARBA" id="ARBA00022989"/>
    </source>
</evidence>
<proteinExistence type="predicted"/>
<dbReference type="Pfam" id="PF00535">
    <property type="entry name" value="Glycos_transf_2"/>
    <property type="match status" value="1"/>
</dbReference>
<dbReference type="Proteomes" id="UP000477083">
    <property type="component" value="Unassembled WGS sequence"/>
</dbReference>
<evidence type="ECO:0000256" key="4">
    <source>
        <dbReference type="ARBA" id="ARBA00022692"/>
    </source>
</evidence>
<protein>
    <submittedName>
        <fullName evidence="9">Glycosyltransferase</fullName>
    </submittedName>
</protein>
<keyword evidence="6 7" id="KW-0472">Membrane</keyword>
<dbReference type="GO" id="GO:0005886">
    <property type="term" value="C:plasma membrane"/>
    <property type="evidence" value="ECO:0007669"/>
    <property type="project" value="TreeGrafter"/>
</dbReference>
<dbReference type="InterPro" id="IPR029044">
    <property type="entry name" value="Nucleotide-diphossugar_trans"/>
</dbReference>
<dbReference type="AlphaFoldDB" id="A0A6L8VIF8"/>
<keyword evidence="5 7" id="KW-1133">Transmembrane helix</keyword>
<accession>A0A6L8VIF8</accession>
<dbReference type="InterPro" id="IPR050256">
    <property type="entry name" value="Glycosyltransferase_2"/>
</dbReference>
<evidence type="ECO:0000313" key="10">
    <source>
        <dbReference type="Proteomes" id="UP000477083"/>
    </source>
</evidence>
<keyword evidence="10" id="KW-1185">Reference proteome</keyword>